<sequence length="187" mass="19028">MGRGETAVRVLRRLGTGAGSVVLLAGGLAGGLWAASAVRTVPEDTSPPPPPATPAEPAPAAGKPPAEPLSPAQRSARREADKRHITGIHQRGGTAGVVISTDLPHTAGAQQVARRIAAGYLGEEYQRCRGPEEVGSVLVEGRDGRPLGGPPQGIALVRVGPCPGPSAPSDPRVGVPSPVLTPEWKEP</sequence>
<comment type="caution">
    <text evidence="2">The sequence shown here is derived from an EMBL/GenBank/DDBJ whole genome shotgun (WGS) entry which is preliminary data.</text>
</comment>
<dbReference type="RefSeq" id="WP_016472781.1">
    <property type="nucleotide sequence ID" value="NZ_BBQG01000012.1"/>
</dbReference>
<dbReference type="EMBL" id="RCIY01000114">
    <property type="protein sequence ID" value="TGG75912.1"/>
    <property type="molecule type" value="Genomic_DNA"/>
</dbReference>
<proteinExistence type="predicted"/>
<dbReference type="AlphaFoldDB" id="A0A6C1C5T3"/>
<protein>
    <submittedName>
        <fullName evidence="2">Uncharacterized protein</fullName>
    </submittedName>
</protein>
<accession>A0A6C1C5T3</accession>
<gene>
    <name evidence="2" type="ORF">D8771_33665</name>
</gene>
<evidence type="ECO:0000313" key="2">
    <source>
        <dbReference type="EMBL" id="TGG75912.1"/>
    </source>
</evidence>
<organism evidence="2 3">
    <name type="scientific">Streptomyces albus</name>
    <dbReference type="NCBI Taxonomy" id="1888"/>
    <lineage>
        <taxon>Bacteria</taxon>
        <taxon>Bacillati</taxon>
        <taxon>Actinomycetota</taxon>
        <taxon>Actinomycetes</taxon>
        <taxon>Kitasatosporales</taxon>
        <taxon>Streptomycetaceae</taxon>
        <taxon>Streptomyces</taxon>
    </lineage>
</organism>
<name>A0A6C1C5T3_9ACTN</name>
<feature type="region of interest" description="Disordered" evidence="1">
    <location>
        <begin position="161"/>
        <end position="187"/>
    </location>
</feature>
<evidence type="ECO:0000256" key="1">
    <source>
        <dbReference type="SAM" id="MobiDB-lite"/>
    </source>
</evidence>
<dbReference type="Proteomes" id="UP000298111">
    <property type="component" value="Unassembled WGS sequence"/>
</dbReference>
<feature type="compositionally biased region" description="Pro residues" evidence="1">
    <location>
        <begin position="45"/>
        <end position="57"/>
    </location>
</feature>
<feature type="region of interest" description="Disordered" evidence="1">
    <location>
        <begin position="39"/>
        <end position="93"/>
    </location>
</feature>
<dbReference type="GeneID" id="75182004"/>
<reference evidence="2 3" key="1">
    <citation type="submission" date="2018-10" db="EMBL/GenBank/DDBJ databases">
        <title>Isolation of pseudouridimycin from Streptomyces albus DSM 40763.</title>
        <authorList>
            <person name="Rosenqvist P."/>
            <person name="Metsae-Ketelae M."/>
            <person name="Virta P."/>
        </authorList>
    </citation>
    <scope>NUCLEOTIDE SEQUENCE [LARGE SCALE GENOMIC DNA]</scope>
    <source>
        <strain evidence="2 3">DSM 40763</strain>
    </source>
</reference>
<evidence type="ECO:0000313" key="3">
    <source>
        <dbReference type="Proteomes" id="UP000298111"/>
    </source>
</evidence>